<dbReference type="InterPro" id="IPR029063">
    <property type="entry name" value="SAM-dependent_MTases_sf"/>
</dbReference>
<dbReference type="CDD" id="cd02440">
    <property type="entry name" value="AdoMet_MTases"/>
    <property type="match status" value="1"/>
</dbReference>
<accession>A0ABQ6MCK3</accession>
<sequence length="270" mass="29277">MADDEYEPEYEPEEVHLSTSASFPPLTLSVMTVLPPPVEYMSLIHDQKIEISSRKVWCGSLLLAQHLASRPPSPSARILELGAGTGIVSLSLVARGLGRLVALTDGDDEAIKLLEENVLMNKTDVVGEGADGAPTAGLVEYLWGDDDTRVSSLSDWCRSRWPGIAWGAGDAAFELVVAGDVMYKEELPALFFESVGRLLAPGGQLLLCHVPRANVTHEVVVSAAERQGFAVERVDKFTWGEEGGEGEDTLPDGCPMEDAARARIYRVMRK</sequence>
<dbReference type="InterPro" id="IPR019410">
    <property type="entry name" value="Methyltransf_16"/>
</dbReference>
<evidence type="ECO:0000313" key="2">
    <source>
        <dbReference type="Proteomes" id="UP001165060"/>
    </source>
</evidence>
<dbReference type="Gene3D" id="3.40.50.150">
    <property type="entry name" value="Vaccinia Virus protein VP39"/>
    <property type="match status" value="1"/>
</dbReference>
<protein>
    <recommendedName>
        <fullName evidence="3">Methyltransferase-domain-containing protein</fullName>
    </recommendedName>
</protein>
<dbReference type="EMBL" id="BRYB01002662">
    <property type="protein sequence ID" value="GMI23552.1"/>
    <property type="molecule type" value="Genomic_DNA"/>
</dbReference>
<dbReference type="SUPFAM" id="SSF53335">
    <property type="entry name" value="S-adenosyl-L-methionine-dependent methyltransferases"/>
    <property type="match status" value="1"/>
</dbReference>
<keyword evidence="2" id="KW-1185">Reference proteome</keyword>
<dbReference type="Pfam" id="PF10294">
    <property type="entry name" value="Methyltransf_16"/>
    <property type="match status" value="1"/>
</dbReference>
<comment type="caution">
    <text evidence="1">The sequence shown here is derived from an EMBL/GenBank/DDBJ whole genome shotgun (WGS) entry which is preliminary data.</text>
</comment>
<name>A0ABQ6MCK3_9STRA</name>
<evidence type="ECO:0000313" key="1">
    <source>
        <dbReference type="EMBL" id="GMI23552.1"/>
    </source>
</evidence>
<dbReference type="PANTHER" id="PTHR14614:SF142">
    <property type="entry name" value="FAM86 N-TERMINAL DOMAIN-CONTAINING PROTEIN"/>
    <property type="match status" value="1"/>
</dbReference>
<evidence type="ECO:0008006" key="3">
    <source>
        <dbReference type="Google" id="ProtNLM"/>
    </source>
</evidence>
<dbReference type="PANTHER" id="PTHR14614">
    <property type="entry name" value="HEPATOCELLULAR CARCINOMA-ASSOCIATED ANTIGEN"/>
    <property type="match status" value="1"/>
</dbReference>
<proteinExistence type="predicted"/>
<organism evidence="1 2">
    <name type="scientific">Tetraparma gracilis</name>
    <dbReference type="NCBI Taxonomy" id="2962635"/>
    <lineage>
        <taxon>Eukaryota</taxon>
        <taxon>Sar</taxon>
        <taxon>Stramenopiles</taxon>
        <taxon>Ochrophyta</taxon>
        <taxon>Bolidophyceae</taxon>
        <taxon>Parmales</taxon>
        <taxon>Triparmaceae</taxon>
        <taxon>Tetraparma</taxon>
    </lineage>
</organism>
<dbReference type="Proteomes" id="UP001165060">
    <property type="component" value="Unassembled WGS sequence"/>
</dbReference>
<reference evidence="1 2" key="1">
    <citation type="journal article" date="2023" name="Commun. Biol.">
        <title>Genome analysis of Parmales, the sister group of diatoms, reveals the evolutionary specialization of diatoms from phago-mixotrophs to photoautotrophs.</title>
        <authorList>
            <person name="Ban H."/>
            <person name="Sato S."/>
            <person name="Yoshikawa S."/>
            <person name="Yamada K."/>
            <person name="Nakamura Y."/>
            <person name="Ichinomiya M."/>
            <person name="Sato N."/>
            <person name="Blanc-Mathieu R."/>
            <person name="Endo H."/>
            <person name="Kuwata A."/>
            <person name="Ogata H."/>
        </authorList>
    </citation>
    <scope>NUCLEOTIDE SEQUENCE [LARGE SCALE GENOMIC DNA]</scope>
</reference>
<gene>
    <name evidence="1" type="ORF">TeGR_g12706</name>
</gene>